<gene>
    <name evidence="6" type="ORF">C8N28_0514</name>
</gene>
<name>A0A4R1M647_9SPHI</name>
<accession>A0A4R1M647</accession>
<evidence type="ECO:0000313" key="6">
    <source>
        <dbReference type="EMBL" id="TCK85213.1"/>
    </source>
</evidence>
<comment type="subcellular location">
    <subcellularLocation>
        <location evidence="5">Cell membrane</location>
        <topology evidence="5">Multi-pass membrane protein</topology>
    </subcellularLocation>
    <subcellularLocation>
        <location evidence="1">Membrane</location>
        <topology evidence="1">Multi-pass membrane protein</topology>
    </subcellularLocation>
</comment>
<feature type="transmembrane region" description="Helical" evidence="5">
    <location>
        <begin position="155"/>
        <end position="180"/>
    </location>
</feature>
<evidence type="ECO:0000256" key="5">
    <source>
        <dbReference type="RuleBase" id="RU363041"/>
    </source>
</evidence>
<feature type="transmembrane region" description="Helical" evidence="5">
    <location>
        <begin position="74"/>
        <end position="93"/>
    </location>
</feature>
<sequence length="274" mass="29846">MTALLLIFLGLMVGTFGTMVGAGGGFILVPILLLLYPEKDPEIITSISLAVVFLNATSGSLAYAFKKRIDYKSAWLFCITTLPGSILGALSTSYISRKAFDLIFGIVLLILAIILIIKPTKTAPEKEGKEKKSFWRMARYLMDIDGVRYIYRYNLLLGIVLSFFVGFASSLLGIGGGIIHVPAMVNLLNFPVHIATATSHFVLSLMGLSGSMIHYIKGDLQEGYFQILWLGIGVIVGAQIGAIFSTRIKGKIIIQCLAFALLIVSIRILWTAFG</sequence>
<keyword evidence="5" id="KW-1003">Cell membrane</keyword>
<feature type="transmembrane region" description="Helical" evidence="5">
    <location>
        <begin position="252"/>
        <end position="270"/>
    </location>
</feature>
<evidence type="ECO:0000256" key="3">
    <source>
        <dbReference type="ARBA" id="ARBA00022989"/>
    </source>
</evidence>
<evidence type="ECO:0000256" key="4">
    <source>
        <dbReference type="ARBA" id="ARBA00023136"/>
    </source>
</evidence>
<dbReference type="InterPro" id="IPR002781">
    <property type="entry name" value="TM_pro_TauE-like"/>
</dbReference>
<protein>
    <recommendedName>
        <fullName evidence="5">Probable membrane transporter protein</fullName>
    </recommendedName>
</protein>
<feature type="transmembrane region" description="Helical" evidence="5">
    <location>
        <begin position="43"/>
        <end position="65"/>
    </location>
</feature>
<feature type="transmembrane region" description="Helical" evidence="5">
    <location>
        <begin position="99"/>
        <end position="117"/>
    </location>
</feature>
<reference evidence="6 7" key="1">
    <citation type="submission" date="2019-03" db="EMBL/GenBank/DDBJ databases">
        <title>Genomic Encyclopedia of Archaeal and Bacterial Type Strains, Phase II (KMG-II): from individual species to whole genera.</title>
        <authorList>
            <person name="Goeker M."/>
        </authorList>
    </citation>
    <scope>NUCLEOTIDE SEQUENCE [LARGE SCALE GENOMIC DNA]</scope>
    <source>
        <strain evidence="6 7">DSM 22554</strain>
    </source>
</reference>
<keyword evidence="3 5" id="KW-1133">Transmembrane helix</keyword>
<feature type="transmembrane region" description="Helical" evidence="5">
    <location>
        <begin position="227"/>
        <end position="246"/>
    </location>
</feature>
<evidence type="ECO:0000256" key="1">
    <source>
        <dbReference type="ARBA" id="ARBA00004141"/>
    </source>
</evidence>
<dbReference type="OrthoDB" id="9780109at2"/>
<keyword evidence="7" id="KW-1185">Reference proteome</keyword>
<evidence type="ECO:0000313" key="7">
    <source>
        <dbReference type="Proteomes" id="UP000294616"/>
    </source>
</evidence>
<keyword evidence="2 5" id="KW-0812">Transmembrane</keyword>
<keyword evidence="4 5" id="KW-0472">Membrane</keyword>
<organism evidence="6 7">
    <name type="scientific">Albibacterium bauzanense</name>
    <dbReference type="NCBI Taxonomy" id="653929"/>
    <lineage>
        <taxon>Bacteria</taxon>
        <taxon>Pseudomonadati</taxon>
        <taxon>Bacteroidota</taxon>
        <taxon>Sphingobacteriia</taxon>
        <taxon>Sphingobacteriales</taxon>
        <taxon>Sphingobacteriaceae</taxon>
        <taxon>Albibacterium</taxon>
    </lineage>
</organism>
<comment type="similarity">
    <text evidence="5">Belongs to the 4-toluene sulfonate uptake permease (TSUP) (TC 2.A.102) family.</text>
</comment>
<comment type="caution">
    <text evidence="6">The sequence shown here is derived from an EMBL/GenBank/DDBJ whole genome shotgun (WGS) entry which is preliminary data.</text>
</comment>
<proteinExistence type="inferred from homology"/>
<dbReference type="AlphaFoldDB" id="A0A4R1M647"/>
<dbReference type="Proteomes" id="UP000294616">
    <property type="component" value="Unassembled WGS sequence"/>
</dbReference>
<dbReference type="GO" id="GO:0005886">
    <property type="term" value="C:plasma membrane"/>
    <property type="evidence" value="ECO:0007669"/>
    <property type="project" value="UniProtKB-SubCell"/>
</dbReference>
<dbReference type="PANTHER" id="PTHR43701">
    <property type="entry name" value="MEMBRANE TRANSPORTER PROTEIN MJ0441-RELATED"/>
    <property type="match status" value="1"/>
</dbReference>
<feature type="transmembrane region" description="Helical" evidence="5">
    <location>
        <begin position="192"/>
        <end position="215"/>
    </location>
</feature>
<dbReference type="InterPro" id="IPR051598">
    <property type="entry name" value="TSUP/Inactive_protease-like"/>
</dbReference>
<dbReference type="EMBL" id="SMGO01000001">
    <property type="protein sequence ID" value="TCK85213.1"/>
    <property type="molecule type" value="Genomic_DNA"/>
</dbReference>
<dbReference type="RefSeq" id="WP_132221237.1">
    <property type="nucleotide sequence ID" value="NZ_SMGO01000001.1"/>
</dbReference>
<feature type="transmembrane region" description="Helical" evidence="5">
    <location>
        <begin position="7"/>
        <end position="37"/>
    </location>
</feature>
<dbReference type="Pfam" id="PF01925">
    <property type="entry name" value="TauE"/>
    <property type="match status" value="1"/>
</dbReference>
<dbReference type="PANTHER" id="PTHR43701:SF2">
    <property type="entry name" value="MEMBRANE TRANSPORTER PROTEIN YJNA-RELATED"/>
    <property type="match status" value="1"/>
</dbReference>
<evidence type="ECO:0000256" key="2">
    <source>
        <dbReference type="ARBA" id="ARBA00022692"/>
    </source>
</evidence>